<organism evidence="3 4">
    <name type="scientific">Deminuibacter soli</name>
    <dbReference type="NCBI Taxonomy" id="2291815"/>
    <lineage>
        <taxon>Bacteria</taxon>
        <taxon>Pseudomonadati</taxon>
        <taxon>Bacteroidota</taxon>
        <taxon>Chitinophagia</taxon>
        <taxon>Chitinophagales</taxon>
        <taxon>Chitinophagaceae</taxon>
        <taxon>Deminuibacter</taxon>
    </lineage>
</organism>
<gene>
    <name evidence="3" type="ORF">DXN05_12710</name>
</gene>
<protein>
    <submittedName>
        <fullName evidence="3">DUF1080 domain-containing protein</fullName>
    </submittedName>
</protein>
<evidence type="ECO:0000313" key="4">
    <source>
        <dbReference type="Proteomes" id="UP000261284"/>
    </source>
</evidence>
<dbReference type="Proteomes" id="UP000261284">
    <property type="component" value="Unassembled WGS sequence"/>
</dbReference>
<dbReference type="OrthoDB" id="659240at2"/>
<dbReference type="Gene3D" id="2.60.120.560">
    <property type="entry name" value="Exo-inulinase, domain 1"/>
    <property type="match status" value="1"/>
</dbReference>
<dbReference type="Pfam" id="PF06439">
    <property type="entry name" value="3keto-disac_hyd"/>
    <property type="match status" value="1"/>
</dbReference>
<dbReference type="RefSeq" id="WP_116847652.1">
    <property type="nucleotide sequence ID" value="NZ_QTJU01000004.1"/>
</dbReference>
<reference evidence="3 4" key="1">
    <citation type="submission" date="2018-08" db="EMBL/GenBank/DDBJ databases">
        <title>Chitinophagaceae sp. K23C18032701, a novel bacterium isolated from forest soil.</title>
        <authorList>
            <person name="Wang C."/>
        </authorList>
    </citation>
    <scope>NUCLEOTIDE SEQUENCE [LARGE SCALE GENOMIC DNA]</scope>
    <source>
        <strain evidence="3 4">K23C18032701</strain>
    </source>
</reference>
<keyword evidence="1" id="KW-0732">Signal</keyword>
<dbReference type="EMBL" id="QTJU01000004">
    <property type="protein sequence ID" value="RFM27575.1"/>
    <property type="molecule type" value="Genomic_DNA"/>
</dbReference>
<feature type="domain" description="3-keto-alpha-glucoside-1,2-lyase/3-keto-2-hydroxy-glucal hydratase" evidence="2">
    <location>
        <begin position="40"/>
        <end position="237"/>
    </location>
</feature>
<feature type="signal peptide" evidence="1">
    <location>
        <begin position="1"/>
        <end position="23"/>
    </location>
</feature>
<proteinExistence type="predicted"/>
<comment type="caution">
    <text evidence="3">The sequence shown here is derived from an EMBL/GenBank/DDBJ whole genome shotgun (WGS) entry which is preliminary data.</text>
</comment>
<evidence type="ECO:0000256" key="1">
    <source>
        <dbReference type="SAM" id="SignalP"/>
    </source>
</evidence>
<evidence type="ECO:0000259" key="2">
    <source>
        <dbReference type="Pfam" id="PF06439"/>
    </source>
</evidence>
<sequence length="239" mass="26612">MKKKNILYAALFALAAGTGNVSAQDGAAVNQLTSTEKKEGWQLLFDGKSTGSWHTYQHKPGSWIVEDSSIVCHETAAKQYADLVTNKQYKNFELVVDWKIAPGANSGILYKVTEQYPQSYLSGPEYQLLDNDSYAGKIEPYQKTGANYAMNTPSSDAAKPVGEWNHTRIVVKDNHVEHWLNDVKVVEYTLGDEAWQQEKAHGKWKDAPGYGAAAKGAIALQDYHGTGKVWFRNVKVREL</sequence>
<accession>A0A3E1NI04</accession>
<name>A0A3E1NI04_9BACT</name>
<feature type="chain" id="PRO_5017667733" evidence="1">
    <location>
        <begin position="24"/>
        <end position="239"/>
    </location>
</feature>
<keyword evidence="4" id="KW-1185">Reference proteome</keyword>
<evidence type="ECO:0000313" key="3">
    <source>
        <dbReference type="EMBL" id="RFM27575.1"/>
    </source>
</evidence>
<dbReference type="GO" id="GO:0016787">
    <property type="term" value="F:hydrolase activity"/>
    <property type="evidence" value="ECO:0007669"/>
    <property type="project" value="InterPro"/>
</dbReference>
<dbReference type="InterPro" id="IPR010496">
    <property type="entry name" value="AL/BT2_dom"/>
</dbReference>
<dbReference type="AlphaFoldDB" id="A0A3E1NI04"/>